<dbReference type="InterPro" id="IPR023780">
    <property type="entry name" value="Chromo_domain"/>
</dbReference>
<dbReference type="PROSITE" id="PS50013">
    <property type="entry name" value="CHROMO_2"/>
    <property type="match status" value="1"/>
</dbReference>
<feature type="region of interest" description="Disordered" evidence="3">
    <location>
        <begin position="1"/>
        <end position="42"/>
    </location>
</feature>
<dbReference type="SMART" id="SM00298">
    <property type="entry name" value="CHROMO"/>
    <property type="match status" value="1"/>
</dbReference>
<feature type="compositionally biased region" description="Acidic residues" evidence="3">
    <location>
        <begin position="17"/>
        <end position="42"/>
    </location>
</feature>
<dbReference type="InterPro" id="IPR000953">
    <property type="entry name" value="Chromo/chromo_shadow_dom"/>
</dbReference>
<evidence type="ECO:0000256" key="2">
    <source>
        <dbReference type="ARBA" id="ARBA00023242"/>
    </source>
</evidence>
<dbReference type="InterPro" id="IPR051219">
    <property type="entry name" value="Heterochromatin_chromo-domain"/>
</dbReference>
<name>A0AAF3J3F3_9BILA</name>
<feature type="compositionally biased region" description="Basic and acidic residues" evidence="3">
    <location>
        <begin position="152"/>
        <end position="170"/>
    </location>
</feature>
<organism evidence="5 6">
    <name type="scientific">Mesorhabditis belari</name>
    <dbReference type="NCBI Taxonomy" id="2138241"/>
    <lineage>
        <taxon>Eukaryota</taxon>
        <taxon>Metazoa</taxon>
        <taxon>Ecdysozoa</taxon>
        <taxon>Nematoda</taxon>
        <taxon>Chromadorea</taxon>
        <taxon>Rhabditida</taxon>
        <taxon>Rhabditina</taxon>
        <taxon>Rhabditomorpha</taxon>
        <taxon>Rhabditoidea</taxon>
        <taxon>Rhabditidae</taxon>
        <taxon>Mesorhabditinae</taxon>
        <taxon>Mesorhabditis</taxon>
    </lineage>
</organism>
<evidence type="ECO:0000259" key="4">
    <source>
        <dbReference type="PROSITE" id="PS50013"/>
    </source>
</evidence>
<dbReference type="Proteomes" id="UP000887575">
    <property type="component" value="Unassembled WGS sequence"/>
</dbReference>
<sequence>MNPSSNVPGPSTSRVQDDEDNADNADNADDNADDNASEEDYEVEEILLDKTIDGEKYYLVKWVGFSEEENTWEPRESFTSSARLLEEYELRKREEREEMAKIQHRKMISKMNEIFAKKRSSSRERSGTPSSRRRTPQIDSSPEPPRSRRRRLSVEHSTESIHFDEERPSTSKESSQQRSTSTSSIDATSRKKATQKPNDFLKGVLEQMLNPRQVESQDPNDLQIFATKMYFQQRKRKLIQTSELLPNEELPSECGFMRDFEAHQQSRFS</sequence>
<dbReference type="InterPro" id="IPR016197">
    <property type="entry name" value="Chromo-like_dom_sf"/>
</dbReference>
<feature type="compositionally biased region" description="Polar residues" evidence="3">
    <location>
        <begin position="1"/>
        <end position="14"/>
    </location>
</feature>
<keyword evidence="5" id="KW-1185">Reference proteome</keyword>
<keyword evidence="2" id="KW-0539">Nucleus</keyword>
<proteinExistence type="predicted"/>
<comment type="subcellular location">
    <subcellularLocation>
        <location evidence="1">Nucleus</location>
    </subcellularLocation>
</comment>
<dbReference type="SUPFAM" id="SSF54160">
    <property type="entry name" value="Chromo domain-like"/>
    <property type="match status" value="1"/>
</dbReference>
<dbReference type="CDD" id="cd00024">
    <property type="entry name" value="CD_CSD"/>
    <property type="match status" value="1"/>
</dbReference>
<feature type="compositionally biased region" description="Low complexity" evidence="3">
    <location>
        <begin position="171"/>
        <end position="184"/>
    </location>
</feature>
<feature type="region of interest" description="Disordered" evidence="3">
    <location>
        <begin position="103"/>
        <end position="199"/>
    </location>
</feature>
<reference evidence="6" key="1">
    <citation type="submission" date="2024-02" db="UniProtKB">
        <authorList>
            <consortium name="WormBaseParasite"/>
        </authorList>
    </citation>
    <scope>IDENTIFICATION</scope>
</reference>
<evidence type="ECO:0000256" key="3">
    <source>
        <dbReference type="SAM" id="MobiDB-lite"/>
    </source>
</evidence>
<evidence type="ECO:0000313" key="6">
    <source>
        <dbReference type="WBParaSite" id="MBELARI_LOCUS13781"/>
    </source>
</evidence>
<dbReference type="GO" id="GO:0005634">
    <property type="term" value="C:nucleus"/>
    <property type="evidence" value="ECO:0007669"/>
    <property type="project" value="UniProtKB-SubCell"/>
</dbReference>
<dbReference type="AlphaFoldDB" id="A0AAF3J3F3"/>
<dbReference type="PANTHER" id="PTHR22812">
    <property type="entry name" value="CHROMOBOX PROTEIN"/>
    <property type="match status" value="1"/>
</dbReference>
<evidence type="ECO:0000313" key="5">
    <source>
        <dbReference type="Proteomes" id="UP000887575"/>
    </source>
</evidence>
<accession>A0AAF3J3F3</accession>
<dbReference type="Gene3D" id="2.40.50.40">
    <property type="match status" value="1"/>
</dbReference>
<dbReference type="Pfam" id="PF00385">
    <property type="entry name" value="Chromo"/>
    <property type="match status" value="1"/>
</dbReference>
<feature type="domain" description="Chromo" evidence="4">
    <location>
        <begin position="41"/>
        <end position="100"/>
    </location>
</feature>
<evidence type="ECO:0000256" key="1">
    <source>
        <dbReference type="ARBA" id="ARBA00004123"/>
    </source>
</evidence>
<dbReference type="WBParaSite" id="MBELARI_LOCUS13781">
    <property type="protein sequence ID" value="MBELARI_LOCUS13781"/>
    <property type="gene ID" value="MBELARI_LOCUS13781"/>
</dbReference>
<protein>
    <submittedName>
        <fullName evidence="6">Chromo domain-containing protein</fullName>
    </submittedName>
</protein>